<dbReference type="EMBL" id="LR031881">
    <property type="protein sequence ID" value="VDD65074.1"/>
    <property type="molecule type" value="Genomic_DNA"/>
</dbReference>
<dbReference type="PANTHER" id="PTHR48434:SF1">
    <property type="entry name" value="(RAPE) HYPOTHETICAL PROTEIN"/>
    <property type="match status" value="1"/>
</dbReference>
<feature type="region of interest" description="Disordered" evidence="1">
    <location>
        <begin position="47"/>
        <end position="67"/>
    </location>
</feature>
<evidence type="ECO:0000256" key="1">
    <source>
        <dbReference type="SAM" id="MobiDB-lite"/>
    </source>
</evidence>
<name>A0A3P6H4M7_BRAOL</name>
<proteinExistence type="predicted"/>
<evidence type="ECO:0000313" key="2">
    <source>
        <dbReference type="EMBL" id="VDD65074.1"/>
    </source>
</evidence>
<dbReference type="AlphaFoldDB" id="A0A3P6H4M7"/>
<feature type="compositionally biased region" description="Low complexity" evidence="1">
    <location>
        <begin position="49"/>
        <end position="66"/>
    </location>
</feature>
<sequence length="329" mass="38930">MTDRKKRPMTALDYIKNQPRLQDKHLTQTTNTFSALAEFPPLSYAKAASSNSGQTSSKSTTPTQKSDYYTKPYYQHIHTTHFPKPITLKELQNHINRVFYETSLWTTDNVTKNQTFYEYILVDSMSASIVHHENQNNPDQIDYSTCKIIRVASYRDLGFTNLHTQKPFNTPGFYIPGYTYTDYQNAFFYTFFRRPFTHSWFIQFQFNCPKLIPNWFYEWWYYFGPVDQIYPEPILKTSLPYYQKQTPQPSIPILSKIAFHIDMEYHGFAVGTFTLLNSNPTCQCLYNNDQPVLQDQALLPNQKAKKLPYKKYFKHSKKRWTFPTLNLTK</sequence>
<reference evidence="2" key="1">
    <citation type="submission" date="2018-11" db="EMBL/GenBank/DDBJ databases">
        <authorList>
            <consortium name="Genoscope - CEA"/>
            <person name="William W."/>
        </authorList>
    </citation>
    <scope>NUCLEOTIDE SEQUENCE</scope>
</reference>
<dbReference type="PANTHER" id="PTHR48434">
    <property type="entry name" value="(RAPE) HYPOTHETICAL PROTEIN"/>
    <property type="match status" value="1"/>
</dbReference>
<protein>
    <submittedName>
        <fullName evidence="2">Uncharacterized protein</fullName>
    </submittedName>
</protein>
<gene>
    <name evidence="2" type="ORF">BOLSC21T60302H</name>
</gene>
<organism evidence="2">
    <name type="scientific">Brassica oleracea</name>
    <name type="common">Wild cabbage</name>
    <dbReference type="NCBI Taxonomy" id="3712"/>
    <lineage>
        <taxon>Eukaryota</taxon>
        <taxon>Viridiplantae</taxon>
        <taxon>Streptophyta</taxon>
        <taxon>Embryophyta</taxon>
        <taxon>Tracheophyta</taxon>
        <taxon>Spermatophyta</taxon>
        <taxon>Magnoliopsida</taxon>
        <taxon>eudicotyledons</taxon>
        <taxon>Gunneridae</taxon>
        <taxon>Pentapetalae</taxon>
        <taxon>rosids</taxon>
        <taxon>malvids</taxon>
        <taxon>Brassicales</taxon>
        <taxon>Brassicaceae</taxon>
        <taxon>Brassiceae</taxon>
        <taxon>Brassica</taxon>
    </lineage>
</organism>
<accession>A0A3P6H4M7</accession>